<organism evidence="1 2">
    <name type="scientific">Candidatus Tagabacteria bacterium CG09_land_8_20_14_0_10_41_14</name>
    <dbReference type="NCBI Taxonomy" id="1975021"/>
    <lineage>
        <taxon>Bacteria</taxon>
        <taxon>Candidatus Tagaibacteriota</taxon>
    </lineage>
</organism>
<protein>
    <submittedName>
        <fullName evidence="1">Uncharacterized protein</fullName>
    </submittedName>
</protein>
<gene>
    <name evidence="1" type="ORF">COT67_02805</name>
</gene>
<comment type="caution">
    <text evidence="1">The sequence shown here is derived from an EMBL/GenBank/DDBJ whole genome shotgun (WGS) entry which is preliminary data.</text>
</comment>
<name>A0A2H0WKN7_9BACT</name>
<proteinExistence type="predicted"/>
<dbReference type="AlphaFoldDB" id="A0A2H0WKN7"/>
<dbReference type="Proteomes" id="UP000230353">
    <property type="component" value="Unassembled WGS sequence"/>
</dbReference>
<reference evidence="2" key="1">
    <citation type="submission" date="2017-09" db="EMBL/GenBank/DDBJ databases">
        <title>Depth-based differentiation of microbial function through sediment-hosted aquifers and enrichment of novel symbionts in the deep terrestrial subsurface.</title>
        <authorList>
            <person name="Probst A.J."/>
            <person name="Ladd B."/>
            <person name="Jarett J.K."/>
            <person name="Geller-Mcgrath D.E."/>
            <person name="Sieber C.M.K."/>
            <person name="Emerson J.B."/>
            <person name="Anantharaman K."/>
            <person name="Thomas B.C."/>
            <person name="Malmstrom R."/>
            <person name="Stieglmeier M."/>
            <person name="Klingl A."/>
            <person name="Woyke T."/>
            <person name="Ryan C.M."/>
            <person name="Banfield J.F."/>
        </authorList>
    </citation>
    <scope>NUCLEOTIDE SEQUENCE [LARGE SCALE GENOMIC DNA]</scope>
</reference>
<evidence type="ECO:0000313" key="1">
    <source>
        <dbReference type="EMBL" id="PIS13243.1"/>
    </source>
</evidence>
<dbReference type="EMBL" id="PEZL01000040">
    <property type="protein sequence ID" value="PIS13243.1"/>
    <property type="molecule type" value="Genomic_DNA"/>
</dbReference>
<evidence type="ECO:0000313" key="2">
    <source>
        <dbReference type="Proteomes" id="UP000230353"/>
    </source>
</evidence>
<accession>A0A2H0WKN7</accession>
<sequence>MVRADLFLGSLAVWNVRGGAALIFRPPDPSPPQAGEDRIPFELFLIYTASWENASLQRLPRGGKAAARLVFERDFLVKKKRIYQ</sequence>